<sequence length="375" mass="39258">MIIWAEGTVAAIGDRWTGAAELIIDTPGGQSFRSLVYLQLMPLPRIGDRVLINIAAVARGLGTGGYALVVAVLDDQSRLIGQPDLPKGHLVKARYTPTQVMIAGVDEQGSEFHDQLDATDDLDGLPVIVADLHSAVVPIIAAIRADARDLRVGYLMTDEAALPIAFSRTVSALKDHGWLAGTITCGQAYGGDLEAVNVHSGLLAAKVALGADLVIVSQGPGNLGTGTHWGFSGTGAGDVINAASVLNGRPIGTLRISSADPRFRHRDVSHHSLTAYGKVALRTADIAVPDFSDVSALAGIRDLYTLPRLADRVFESVAALTPLHRLHRIGLGGLDRALLESPISLSTMGRDLDADPAYFLAAAAAGRLAVEILGS</sequence>
<reference evidence="1" key="1">
    <citation type="journal article" date="2014" name="Int. J. Syst. Evol. Microbiol.">
        <title>Complete genome sequence of Corynebacterium casei LMG S-19264T (=DSM 44701T), isolated from a smear-ripened cheese.</title>
        <authorList>
            <consortium name="US DOE Joint Genome Institute (JGI-PGF)"/>
            <person name="Walter F."/>
            <person name="Albersmeier A."/>
            <person name="Kalinowski J."/>
            <person name="Ruckert C."/>
        </authorList>
    </citation>
    <scope>NUCLEOTIDE SEQUENCE</scope>
    <source>
        <strain evidence="1">CGMCC 4.7306</strain>
    </source>
</reference>
<dbReference type="InterPro" id="IPR024479">
    <property type="entry name" value="DUF3866"/>
</dbReference>
<accession>A0A917S116</accession>
<dbReference type="Pfam" id="PF12982">
    <property type="entry name" value="DUF3866"/>
    <property type="match status" value="1"/>
</dbReference>
<evidence type="ECO:0008006" key="3">
    <source>
        <dbReference type="Google" id="ProtNLM"/>
    </source>
</evidence>
<dbReference type="EMBL" id="BMMZ01000001">
    <property type="protein sequence ID" value="GGL49863.1"/>
    <property type="molecule type" value="Genomic_DNA"/>
</dbReference>
<dbReference type="AlphaFoldDB" id="A0A917S116"/>
<protein>
    <recommendedName>
        <fullName evidence="3">DUF3866 domain-containing protein</fullName>
    </recommendedName>
</protein>
<name>A0A917S116_9ACTN</name>
<evidence type="ECO:0000313" key="1">
    <source>
        <dbReference type="EMBL" id="GGL49863.1"/>
    </source>
</evidence>
<comment type="caution">
    <text evidence="1">The sequence shown here is derived from an EMBL/GenBank/DDBJ whole genome shotgun (WGS) entry which is preliminary data.</text>
</comment>
<proteinExistence type="predicted"/>
<organism evidence="1 2">
    <name type="scientific">Microlunatus endophyticus</name>
    <dbReference type="NCBI Taxonomy" id="1716077"/>
    <lineage>
        <taxon>Bacteria</taxon>
        <taxon>Bacillati</taxon>
        <taxon>Actinomycetota</taxon>
        <taxon>Actinomycetes</taxon>
        <taxon>Propionibacteriales</taxon>
        <taxon>Propionibacteriaceae</taxon>
        <taxon>Microlunatus</taxon>
    </lineage>
</organism>
<dbReference type="Proteomes" id="UP000613840">
    <property type="component" value="Unassembled WGS sequence"/>
</dbReference>
<gene>
    <name evidence="1" type="ORF">GCM10011575_05060</name>
</gene>
<keyword evidence="2" id="KW-1185">Reference proteome</keyword>
<dbReference type="RefSeq" id="WP_188893571.1">
    <property type="nucleotide sequence ID" value="NZ_BMMZ01000001.1"/>
</dbReference>
<reference evidence="1" key="2">
    <citation type="submission" date="2020-09" db="EMBL/GenBank/DDBJ databases">
        <authorList>
            <person name="Sun Q."/>
            <person name="Zhou Y."/>
        </authorList>
    </citation>
    <scope>NUCLEOTIDE SEQUENCE</scope>
    <source>
        <strain evidence="1">CGMCC 4.7306</strain>
    </source>
</reference>
<evidence type="ECO:0000313" key="2">
    <source>
        <dbReference type="Proteomes" id="UP000613840"/>
    </source>
</evidence>